<feature type="region of interest" description="Disordered" evidence="1">
    <location>
        <begin position="72"/>
        <end position="199"/>
    </location>
</feature>
<comment type="caution">
    <text evidence="2">The sequence shown here is derived from an EMBL/GenBank/DDBJ whole genome shotgun (WGS) entry which is preliminary data.</text>
</comment>
<dbReference type="Proteomes" id="UP001433268">
    <property type="component" value="Unassembled WGS sequence"/>
</dbReference>
<feature type="compositionally biased region" description="Basic and acidic residues" evidence="1">
    <location>
        <begin position="163"/>
        <end position="179"/>
    </location>
</feature>
<dbReference type="EMBL" id="JAQQWN010000004">
    <property type="protein sequence ID" value="KAK8090314.1"/>
    <property type="molecule type" value="Genomic_DNA"/>
</dbReference>
<dbReference type="GeneID" id="92042650"/>
<evidence type="ECO:0000313" key="2">
    <source>
        <dbReference type="EMBL" id="KAK8090314.1"/>
    </source>
</evidence>
<dbReference type="RefSeq" id="XP_066673208.1">
    <property type="nucleotide sequence ID" value="XM_066809590.1"/>
</dbReference>
<proteinExistence type="predicted"/>
<keyword evidence="3" id="KW-1185">Reference proteome</keyword>
<organism evidence="2 3">
    <name type="scientific">Apiospora hydei</name>
    <dbReference type="NCBI Taxonomy" id="1337664"/>
    <lineage>
        <taxon>Eukaryota</taxon>
        <taxon>Fungi</taxon>
        <taxon>Dikarya</taxon>
        <taxon>Ascomycota</taxon>
        <taxon>Pezizomycotina</taxon>
        <taxon>Sordariomycetes</taxon>
        <taxon>Xylariomycetidae</taxon>
        <taxon>Amphisphaeriales</taxon>
        <taxon>Apiosporaceae</taxon>
        <taxon>Apiospora</taxon>
    </lineage>
</organism>
<gene>
    <name evidence="2" type="ORF">PG997_005275</name>
</gene>
<evidence type="ECO:0000313" key="3">
    <source>
        <dbReference type="Proteomes" id="UP001433268"/>
    </source>
</evidence>
<name>A0ABR1X4M2_9PEZI</name>
<feature type="compositionally biased region" description="Polar residues" evidence="1">
    <location>
        <begin position="152"/>
        <end position="162"/>
    </location>
</feature>
<evidence type="ECO:0000256" key="1">
    <source>
        <dbReference type="SAM" id="MobiDB-lite"/>
    </source>
</evidence>
<protein>
    <submittedName>
        <fullName evidence="2">Uncharacterized protein</fullName>
    </submittedName>
</protein>
<accession>A0ABR1X4M2</accession>
<reference evidence="2 3" key="1">
    <citation type="submission" date="2023-01" db="EMBL/GenBank/DDBJ databases">
        <title>Analysis of 21 Apiospora genomes using comparative genomics revels a genus with tremendous synthesis potential of carbohydrate active enzymes and secondary metabolites.</title>
        <authorList>
            <person name="Sorensen T."/>
        </authorList>
    </citation>
    <scope>NUCLEOTIDE SEQUENCE [LARGE SCALE GENOMIC DNA]</scope>
    <source>
        <strain evidence="2 3">CBS 114990</strain>
    </source>
</reference>
<sequence>MQEHCGSRLAHRISKWMLISFVDSASQRELLRTSSLVRKTTVSEKEGGGSNDDAEESWVVPILRFWNRDGLPITDEQGSDSGSSRGFGRRDGKGVWPSSLVMRPAANTKLTKPVLTAMDRSSSETRGGPLLPVSALLSPEEDDDDTHDGRSASPNSAIWSQQDEPKPEPKAEPVTELGKRAASPSALFEFTAGSKRMKT</sequence>